<dbReference type="RefSeq" id="WP_185060489.1">
    <property type="nucleotide sequence ID" value="NZ_BAABJP010000036.1"/>
</dbReference>
<keyword evidence="1" id="KW-0812">Transmembrane</keyword>
<evidence type="ECO:0000256" key="1">
    <source>
        <dbReference type="SAM" id="Phobius"/>
    </source>
</evidence>
<comment type="caution">
    <text evidence="2">The sequence shown here is derived from an EMBL/GenBank/DDBJ whole genome shotgun (WGS) entry which is preliminary data.</text>
</comment>
<dbReference type="Proteomes" id="UP001428817">
    <property type="component" value="Unassembled WGS sequence"/>
</dbReference>
<keyword evidence="1" id="KW-1133">Transmembrane helix</keyword>
<name>A0ABP9QSP2_9PSEU</name>
<sequence length="246" mass="26857">MSITQYAIGAVAAAGVTSMELIFRSQRHPFGDRKMKAVGWWLAVAALDAGVACAMLAGAVGIELVDPATVDHGNELLKALVIGGLGPLALRSPVRKTKVKDQDSTVGMTYVYDIARLYALYALDERYVRLKRNDVRKTRAHWKALGLDSRKVAAAIRRHLTDHDRLDIEKRDAITAGVANSMTLPTEDERLSALIKLINLSRFSALCDELSAYRESADASELEIDSLEPGEGDVVVIEVDVDPEQV</sequence>
<accession>A0ABP9QSP2</accession>
<evidence type="ECO:0000313" key="3">
    <source>
        <dbReference type="Proteomes" id="UP001428817"/>
    </source>
</evidence>
<keyword evidence="3" id="KW-1185">Reference proteome</keyword>
<evidence type="ECO:0000313" key="2">
    <source>
        <dbReference type="EMBL" id="GAA5166878.1"/>
    </source>
</evidence>
<keyword evidence="1" id="KW-0472">Membrane</keyword>
<proteinExistence type="predicted"/>
<feature type="transmembrane region" description="Helical" evidence="1">
    <location>
        <begin position="37"/>
        <end position="64"/>
    </location>
</feature>
<protein>
    <submittedName>
        <fullName evidence="2">Uncharacterized protein</fullName>
    </submittedName>
</protein>
<organism evidence="2 3">
    <name type="scientific">Pseudonocardia eucalypti</name>
    <dbReference type="NCBI Taxonomy" id="648755"/>
    <lineage>
        <taxon>Bacteria</taxon>
        <taxon>Bacillati</taxon>
        <taxon>Actinomycetota</taxon>
        <taxon>Actinomycetes</taxon>
        <taxon>Pseudonocardiales</taxon>
        <taxon>Pseudonocardiaceae</taxon>
        <taxon>Pseudonocardia</taxon>
    </lineage>
</organism>
<gene>
    <name evidence="2" type="ORF">GCM10023321_58710</name>
</gene>
<dbReference type="EMBL" id="BAABJP010000036">
    <property type="protein sequence ID" value="GAA5166878.1"/>
    <property type="molecule type" value="Genomic_DNA"/>
</dbReference>
<feature type="transmembrane region" description="Helical" evidence="1">
    <location>
        <begin position="6"/>
        <end position="25"/>
    </location>
</feature>
<reference evidence="3" key="1">
    <citation type="journal article" date="2019" name="Int. J. Syst. Evol. Microbiol.">
        <title>The Global Catalogue of Microorganisms (GCM) 10K type strain sequencing project: providing services to taxonomists for standard genome sequencing and annotation.</title>
        <authorList>
            <consortium name="The Broad Institute Genomics Platform"/>
            <consortium name="The Broad Institute Genome Sequencing Center for Infectious Disease"/>
            <person name="Wu L."/>
            <person name="Ma J."/>
        </authorList>
    </citation>
    <scope>NUCLEOTIDE SEQUENCE [LARGE SCALE GENOMIC DNA]</scope>
    <source>
        <strain evidence="3">JCM 18303</strain>
    </source>
</reference>